<feature type="transmembrane region" description="Helical" evidence="1">
    <location>
        <begin position="205"/>
        <end position="223"/>
    </location>
</feature>
<keyword evidence="1" id="KW-1133">Transmembrane helix</keyword>
<feature type="transmembrane region" description="Helical" evidence="1">
    <location>
        <begin position="51"/>
        <end position="72"/>
    </location>
</feature>
<name>A0ABY5TX88_9MOLU</name>
<gene>
    <name evidence="2" type="ORF">NX779_00750</name>
</gene>
<accession>A0ABY5TX88</accession>
<reference evidence="2" key="1">
    <citation type="submission" date="2022-08" db="EMBL/GenBank/DDBJ databases">
        <title>Complete genome sequence of Mycoplasma cottewii type strain VIS.</title>
        <authorList>
            <person name="Spergser J."/>
        </authorList>
    </citation>
    <scope>NUCLEOTIDE SEQUENCE</scope>
    <source>
        <strain evidence="2">VIS</strain>
    </source>
</reference>
<proteinExistence type="predicted"/>
<protein>
    <recommendedName>
        <fullName evidence="4">Membrane family protein</fullName>
    </recommendedName>
</protein>
<feature type="transmembrane region" description="Helical" evidence="1">
    <location>
        <begin position="20"/>
        <end position="44"/>
    </location>
</feature>
<feature type="transmembrane region" description="Helical" evidence="1">
    <location>
        <begin position="269"/>
        <end position="292"/>
    </location>
</feature>
<feature type="transmembrane region" description="Helical" evidence="1">
    <location>
        <begin position="229"/>
        <end position="249"/>
    </location>
</feature>
<organism evidence="2 3">
    <name type="scientific">Mycoplasma cottewii</name>
    <dbReference type="NCBI Taxonomy" id="51364"/>
    <lineage>
        <taxon>Bacteria</taxon>
        <taxon>Bacillati</taxon>
        <taxon>Mycoplasmatota</taxon>
        <taxon>Mollicutes</taxon>
        <taxon>Mycoplasmataceae</taxon>
        <taxon>Mycoplasma</taxon>
    </lineage>
</organism>
<dbReference type="Proteomes" id="UP001059819">
    <property type="component" value="Chromosome"/>
</dbReference>
<dbReference type="EMBL" id="CP103424">
    <property type="protein sequence ID" value="UWD35175.1"/>
    <property type="molecule type" value="Genomic_DNA"/>
</dbReference>
<keyword evidence="1" id="KW-0472">Membrane</keyword>
<evidence type="ECO:0008006" key="4">
    <source>
        <dbReference type="Google" id="ProtNLM"/>
    </source>
</evidence>
<feature type="transmembrane region" description="Helical" evidence="1">
    <location>
        <begin position="119"/>
        <end position="142"/>
    </location>
</feature>
<keyword evidence="1" id="KW-0812">Transmembrane</keyword>
<evidence type="ECO:0000313" key="2">
    <source>
        <dbReference type="EMBL" id="UWD35175.1"/>
    </source>
</evidence>
<evidence type="ECO:0000313" key="3">
    <source>
        <dbReference type="Proteomes" id="UP001059819"/>
    </source>
</evidence>
<evidence type="ECO:0000256" key="1">
    <source>
        <dbReference type="SAM" id="Phobius"/>
    </source>
</evidence>
<dbReference type="NCBIfam" id="NF046011">
    <property type="entry name" value="MAG4940_fam"/>
    <property type="match status" value="1"/>
</dbReference>
<sequence length="301" mass="33981">MNLKNTPGEALRTYFNGTVFTFEIIGVFLLVFFVFTFKLLSIILKKQNNKLFLSVCFTMSTALAFFLPYAFASIISKTAIAPFLNPMIVLFKSILIGFGKSGQDLTGLTGSMLTKGIPYIFAGQLIGGILGFVAFLGFFYAIKRTYANKVDYELLQQTTIKSFFQTKSELSTLGFSIKEFIFITSLIIVMPLISMIDHGIYRIDMFGILLIELFVIWVILFISSFLEYFSFHLFFPILDIVFKTVNFALLDKEVKKQELKGFLTELLKLLLVVIFSITIPIVIGFICILIKMQTGVVISLA</sequence>
<feature type="transmembrane region" description="Helical" evidence="1">
    <location>
        <begin position="173"/>
        <end position="193"/>
    </location>
</feature>
<keyword evidence="3" id="KW-1185">Reference proteome</keyword>